<dbReference type="AlphaFoldDB" id="A0A6A7Y6F2"/>
<dbReference type="EMBL" id="VWNA01000001">
    <property type="protein sequence ID" value="MQT13661.1"/>
    <property type="molecule type" value="Genomic_DNA"/>
</dbReference>
<evidence type="ECO:0000313" key="2">
    <source>
        <dbReference type="Proteomes" id="UP000332515"/>
    </source>
</evidence>
<dbReference type="RefSeq" id="WP_153482697.1">
    <property type="nucleotide sequence ID" value="NZ_VWNA01000001.1"/>
</dbReference>
<dbReference type="InterPro" id="IPR009057">
    <property type="entry name" value="Homeodomain-like_sf"/>
</dbReference>
<protein>
    <submittedName>
        <fullName evidence="1">Uncharacterized protein</fullName>
    </submittedName>
</protein>
<evidence type="ECO:0000313" key="1">
    <source>
        <dbReference type="EMBL" id="MQT13661.1"/>
    </source>
</evidence>
<accession>A0A6A7Y6F2</accession>
<gene>
    <name evidence="1" type="ORF">F0357_13625</name>
</gene>
<proteinExistence type="predicted"/>
<dbReference type="SUPFAM" id="SSF46689">
    <property type="entry name" value="Homeodomain-like"/>
    <property type="match status" value="1"/>
</dbReference>
<dbReference type="Proteomes" id="UP000332515">
    <property type="component" value="Unassembled WGS sequence"/>
</dbReference>
<reference evidence="1 2" key="1">
    <citation type="submission" date="2019-09" db="EMBL/GenBank/DDBJ databases">
        <title>Segnochrobactrum spirostomi gen. nov., sp. nov., isolated from the ciliate Spirostomum cf. yagiui and description of a novel family, Segnochrobactraceae fam. nov. within the order Rhizobiales of the class Alphaproteobacteria.</title>
        <authorList>
            <person name="Akter S."/>
            <person name="Shazib S.U.A."/>
            <person name="Shin M.K."/>
        </authorList>
    </citation>
    <scope>NUCLEOTIDE SEQUENCE [LARGE SCALE GENOMIC DNA]</scope>
    <source>
        <strain evidence="1 2">Sp-1</strain>
    </source>
</reference>
<organism evidence="1 2">
    <name type="scientific">Segnochrobactrum spirostomi</name>
    <dbReference type="NCBI Taxonomy" id="2608987"/>
    <lineage>
        <taxon>Bacteria</taxon>
        <taxon>Pseudomonadati</taxon>
        <taxon>Pseudomonadota</taxon>
        <taxon>Alphaproteobacteria</taxon>
        <taxon>Hyphomicrobiales</taxon>
        <taxon>Segnochrobactraceae</taxon>
        <taxon>Segnochrobactrum</taxon>
    </lineage>
</organism>
<name>A0A6A7Y6F2_9HYPH</name>
<keyword evidence="2" id="KW-1185">Reference proteome</keyword>
<comment type="caution">
    <text evidence="1">The sequence shown here is derived from an EMBL/GenBank/DDBJ whole genome shotgun (WGS) entry which is preliminary data.</text>
</comment>
<sequence length="137" mass="15173">MTDDERAAIEALPPLLREIAEVAGLTAARILGERYACLRKVVPEVRNVRDGHWLVEAVGMNAALAIARRMGGDTIEIPSMMINEGRRRRRRIRELAGAGATRVEIARKIGVHRRTVQRVLGRDAPGDGDQLPLFDSE</sequence>